<dbReference type="GO" id="GO:0016567">
    <property type="term" value="P:protein ubiquitination"/>
    <property type="evidence" value="ECO:0007669"/>
    <property type="project" value="TreeGrafter"/>
</dbReference>
<proteinExistence type="predicted"/>
<feature type="region of interest" description="Disordered" evidence="1">
    <location>
        <begin position="153"/>
        <end position="173"/>
    </location>
</feature>
<dbReference type="PANTHER" id="PTHR15315:SF102">
    <property type="entry name" value="RING-TYPE DOMAIN-CONTAINING PROTEIN"/>
    <property type="match status" value="1"/>
</dbReference>
<reference evidence="2" key="1">
    <citation type="journal article" date="2018" name="Data Brief">
        <title>Genome sequence data from 17 accessions of Ensete ventricosum, a staple food crop for millions in Ethiopia.</title>
        <authorList>
            <person name="Yemataw Z."/>
            <person name="Muzemil S."/>
            <person name="Ambachew D."/>
            <person name="Tripathi L."/>
            <person name="Tesfaye K."/>
            <person name="Chala A."/>
            <person name="Farbos A."/>
            <person name="O'Neill P."/>
            <person name="Moore K."/>
            <person name="Grant M."/>
            <person name="Studholme D.J."/>
        </authorList>
    </citation>
    <scope>NUCLEOTIDE SEQUENCE [LARGE SCALE GENOMIC DNA]</scope>
    <source>
        <tissue evidence="2">Leaf</tissue>
    </source>
</reference>
<evidence type="ECO:0000256" key="1">
    <source>
        <dbReference type="SAM" id="MobiDB-lite"/>
    </source>
</evidence>
<dbReference type="PANTHER" id="PTHR15315">
    <property type="entry name" value="RING FINGER PROTEIN 41, 151"/>
    <property type="match status" value="1"/>
</dbReference>
<feature type="region of interest" description="Disordered" evidence="1">
    <location>
        <begin position="1"/>
        <end position="36"/>
    </location>
</feature>
<feature type="compositionally biased region" description="Acidic residues" evidence="1">
    <location>
        <begin position="157"/>
        <end position="167"/>
    </location>
</feature>
<evidence type="ECO:0008006" key="3">
    <source>
        <dbReference type="Google" id="ProtNLM"/>
    </source>
</evidence>
<dbReference type="GO" id="GO:0061630">
    <property type="term" value="F:ubiquitin protein ligase activity"/>
    <property type="evidence" value="ECO:0007669"/>
    <property type="project" value="TreeGrafter"/>
</dbReference>
<protein>
    <recommendedName>
        <fullName evidence="3">RING-type domain-containing protein</fullName>
    </recommendedName>
</protein>
<organism evidence="2">
    <name type="scientific">Ensete ventricosum</name>
    <name type="common">Abyssinian banana</name>
    <name type="synonym">Musa ensete</name>
    <dbReference type="NCBI Taxonomy" id="4639"/>
    <lineage>
        <taxon>Eukaryota</taxon>
        <taxon>Viridiplantae</taxon>
        <taxon>Streptophyta</taxon>
        <taxon>Embryophyta</taxon>
        <taxon>Tracheophyta</taxon>
        <taxon>Spermatophyta</taxon>
        <taxon>Magnoliopsida</taxon>
        <taxon>Liliopsida</taxon>
        <taxon>Zingiberales</taxon>
        <taxon>Musaceae</taxon>
        <taxon>Ensete</taxon>
    </lineage>
</organism>
<evidence type="ECO:0000313" key="2">
    <source>
        <dbReference type="EMBL" id="RZR74438.1"/>
    </source>
</evidence>
<accession>A0A445MJQ8</accession>
<dbReference type="Proteomes" id="UP000290560">
    <property type="component" value="Unassembled WGS sequence"/>
</dbReference>
<sequence>MKASRVTWPGRSGPYVAGGSVSPPQGGKPESTDRRHPVLSNPFAGPHSVALLWFRDLFRGAGRNNHAGPTFLDHSREPPESTRDTGFIAFARIRKRPRASVPVHVAFVRRPHLLFTRSLSLSSLLSNLKINACRVQQSEQRRQLSFFSSYGFQREEEGGEGEEEEDEEKRRRVRRRRGGGLGFEGFRGGTFRVSIPLDDWKEEMLSGGSMRKSFKDSLKVLEADIQHANTFCRRSILASISREREKPGSPTCYSSSGPLRNPSPVGDSFSSCWENVSHAGQRNKATNSRSQSCPFCRDSLKRVDSGDLWVYVDHRDVVDMAVLTRDNIRRLIMYIKKLPVVVPESVIDAYDSHVR</sequence>
<name>A0A445MJQ8_ENSVE</name>
<dbReference type="AlphaFoldDB" id="A0A445MJQ8"/>
<gene>
    <name evidence="2" type="ORF">BHM03_00036947</name>
</gene>
<dbReference type="EMBL" id="KV876244">
    <property type="protein sequence ID" value="RZR74438.1"/>
    <property type="molecule type" value="Genomic_DNA"/>
</dbReference>